<evidence type="ECO:0000256" key="6">
    <source>
        <dbReference type="ARBA" id="ARBA00022695"/>
    </source>
</evidence>
<dbReference type="RefSeq" id="WP_083051030.1">
    <property type="nucleotide sequence ID" value="NZ_MWQY01000012.1"/>
</dbReference>
<feature type="domain" description="DNA polymerase III beta sliding clamp central" evidence="12">
    <location>
        <begin position="129"/>
        <end position="243"/>
    </location>
</feature>
<proteinExistence type="inferred from homology"/>
<feature type="domain" description="DNA polymerase III beta sliding clamp C-terminal" evidence="13">
    <location>
        <begin position="245"/>
        <end position="364"/>
    </location>
</feature>
<evidence type="ECO:0000256" key="7">
    <source>
        <dbReference type="ARBA" id="ARBA00022705"/>
    </source>
</evidence>
<keyword evidence="7 10" id="KW-0235">DNA replication</keyword>
<comment type="caution">
    <text evidence="14">The sequence shown here is derived from an EMBL/GenBank/DDBJ whole genome shotgun (WGS) entry which is preliminary data.</text>
</comment>
<sequence length="367" mass="41514">MKFTCDKASILREVSVAQEIISSRNALSILSNVLIEVADNTLTLKATDLKVGFETQVPVEVAVPGSTTIYCDKFLGILRSLPDGEIEFEQQDNRLIIRPLFKKIDFQLKSITSDKYPEIQDVSQDAYFQVPQNDLIEMINQTIFAISDDETRFFMNGVYFEKSDSSLVMVATDGRRLSYIMKEVDGSIPDFNGVIIPPKILNLVRKLASGQGSISIAVTDKNIFMQFDNQKVSSNLIEGQFPNYRRVIPDSQEYRIVINRNELMDALRRVSLLVEQKSRRVYLTLNENSLVLNSEESEIGVAREEITCEYSGPEATIALNYLYLTDPLKVIDNEEIAIEYTEANKAISIMSIPAGDYFHIVMPMQLD</sequence>
<dbReference type="PIRSF" id="PIRSF000804">
    <property type="entry name" value="DNA_pol_III_b"/>
    <property type="match status" value="1"/>
</dbReference>
<comment type="function">
    <text evidence="10">Confers DNA tethering and processivity to DNA polymerases and other proteins. Acts as a clamp, forming a ring around DNA (a reaction catalyzed by the clamp-loading complex) which diffuses in an ATP-independent manner freely and bidirectionally along dsDNA. Initially characterized for its ability to contact the catalytic subunit of DNA polymerase III (Pol III), a complex, multichain enzyme responsible for most of the replicative synthesis in bacteria; Pol III exhibits 3'-5' exonuclease proofreading activity. The beta chain is required for initiation of replication as well as for processivity of DNA replication.</text>
</comment>
<dbReference type="InterPro" id="IPR022635">
    <property type="entry name" value="DNA_polIII_beta_C"/>
</dbReference>
<evidence type="ECO:0000256" key="8">
    <source>
        <dbReference type="ARBA" id="ARBA00022932"/>
    </source>
</evidence>
<dbReference type="NCBIfam" id="TIGR00663">
    <property type="entry name" value="dnan"/>
    <property type="match status" value="1"/>
</dbReference>
<keyword evidence="15" id="KW-1185">Reference proteome</keyword>
<accession>A0A1Y1RY01</accession>
<evidence type="ECO:0000256" key="10">
    <source>
        <dbReference type="PIRNR" id="PIRNR000804"/>
    </source>
</evidence>
<dbReference type="Proteomes" id="UP000192343">
    <property type="component" value="Unassembled WGS sequence"/>
</dbReference>
<keyword evidence="8 10" id="KW-0239">DNA-directed DNA polymerase</keyword>
<evidence type="ECO:0000256" key="9">
    <source>
        <dbReference type="ARBA" id="ARBA00023125"/>
    </source>
</evidence>
<evidence type="ECO:0000256" key="3">
    <source>
        <dbReference type="ARBA" id="ARBA00021035"/>
    </source>
</evidence>
<dbReference type="PANTHER" id="PTHR30478:SF0">
    <property type="entry name" value="BETA SLIDING CLAMP"/>
    <property type="match status" value="1"/>
</dbReference>
<dbReference type="InterPro" id="IPR046938">
    <property type="entry name" value="DNA_clamp_sf"/>
</dbReference>
<protein>
    <recommendedName>
        <fullName evidence="3 10">Beta sliding clamp</fullName>
    </recommendedName>
</protein>
<evidence type="ECO:0000259" key="11">
    <source>
        <dbReference type="Pfam" id="PF00712"/>
    </source>
</evidence>
<dbReference type="STRING" id="1963862.B4O97_11715"/>
<dbReference type="InterPro" id="IPR001001">
    <property type="entry name" value="DNA_polIII_beta"/>
</dbReference>
<dbReference type="InterPro" id="IPR022634">
    <property type="entry name" value="DNA_polIII_beta_N"/>
</dbReference>
<keyword evidence="5 10" id="KW-0808">Transferase</keyword>
<comment type="similarity">
    <text evidence="2 10">Belongs to the beta sliding clamp family.</text>
</comment>
<dbReference type="EMBL" id="MWQY01000012">
    <property type="protein sequence ID" value="ORC34609.1"/>
    <property type="molecule type" value="Genomic_DNA"/>
</dbReference>
<dbReference type="SMART" id="SM00480">
    <property type="entry name" value="POL3Bc"/>
    <property type="match status" value="1"/>
</dbReference>
<dbReference type="GO" id="GO:0006271">
    <property type="term" value="P:DNA strand elongation involved in DNA replication"/>
    <property type="evidence" value="ECO:0007669"/>
    <property type="project" value="TreeGrafter"/>
</dbReference>
<comment type="subunit">
    <text evidence="10">Forms a ring-shaped head-to-tail homodimer around DNA.</text>
</comment>
<dbReference type="GO" id="GO:0009360">
    <property type="term" value="C:DNA polymerase III complex"/>
    <property type="evidence" value="ECO:0007669"/>
    <property type="project" value="InterPro"/>
</dbReference>
<evidence type="ECO:0000256" key="2">
    <source>
        <dbReference type="ARBA" id="ARBA00010752"/>
    </source>
</evidence>
<dbReference type="GO" id="GO:0008408">
    <property type="term" value="F:3'-5' exonuclease activity"/>
    <property type="evidence" value="ECO:0007669"/>
    <property type="project" value="InterPro"/>
</dbReference>
<dbReference type="Pfam" id="PF00712">
    <property type="entry name" value="DNA_pol3_beta"/>
    <property type="match status" value="1"/>
</dbReference>
<dbReference type="AlphaFoldDB" id="A0A1Y1RY01"/>
<dbReference type="InterPro" id="IPR022637">
    <property type="entry name" value="DNA_polIII_beta_cen"/>
</dbReference>
<dbReference type="SUPFAM" id="SSF55979">
    <property type="entry name" value="DNA clamp"/>
    <property type="match status" value="3"/>
</dbReference>
<dbReference type="Gene3D" id="3.70.10.10">
    <property type="match status" value="1"/>
</dbReference>
<comment type="subcellular location">
    <subcellularLocation>
        <location evidence="1 10">Cytoplasm</location>
    </subcellularLocation>
</comment>
<evidence type="ECO:0000256" key="1">
    <source>
        <dbReference type="ARBA" id="ARBA00004496"/>
    </source>
</evidence>
<evidence type="ECO:0000259" key="13">
    <source>
        <dbReference type="Pfam" id="PF02768"/>
    </source>
</evidence>
<feature type="domain" description="DNA polymerase III beta sliding clamp N-terminal" evidence="11">
    <location>
        <begin position="1"/>
        <end position="119"/>
    </location>
</feature>
<dbReference type="GO" id="GO:0003677">
    <property type="term" value="F:DNA binding"/>
    <property type="evidence" value="ECO:0007669"/>
    <property type="project" value="UniProtKB-UniRule"/>
</dbReference>
<evidence type="ECO:0000313" key="14">
    <source>
        <dbReference type="EMBL" id="ORC34609.1"/>
    </source>
</evidence>
<dbReference type="Pfam" id="PF02767">
    <property type="entry name" value="DNA_pol3_beta_2"/>
    <property type="match status" value="1"/>
</dbReference>
<reference evidence="14 15" key="1">
    <citation type="submission" date="2017-03" db="EMBL/GenBank/DDBJ databases">
        <title>Draft Genome sequence of Marispirochaeta sp. strain JC444.</title>
        <authorList>
            <person name="Shivani Y."/>
            <person name="Subhash Y."/>
            <person name="Sasikala C."/>
            <person name="Ramana C."/>
        </authorList>
    </citation>
    <scope>NUCLEOTIDE SEQUENCE [LARGE SCALE GENOMIC DNA]</scope>
    <source>
        <strain evidence="14 15">JC444</strain>
    </source>
</reference>
<dbReference type="GO" id="GO:0003887">
    <property type="term" value="F:DNA-directed DNA polymerase activity"/>
    <property type="evidence" value="ECO:0007669"/>
    <property type="project" value="UniProtKB-UniRule"/>
</dbReference>
<keyword evidence="6 10" id="KW-0548">Nucleotidyltransferase</keyword>
<keyword evidence="9" id="KW-0238">DNA-binding</keyword>
<evidence type="ECO:0000313" key="15">
    <source>
        <dbReference type="Proteomes" id="UP000192343"/>
    </source>
</evidence>
<organism evidence="14 15">
    <name type="scientific">Marispirochaeta aestuarii</name>
    <dbReference type="NCBI Taxonomy" id="1963862"/>
    <lineage>
        <taxon>Bacteria</taxon>
        <taxon>Pseudomonadati</taxon>
        <taxon>Spirochaetota</taxon>
        <taxon>Spirochaetia</taxon>
        <taxon>Spirochaetales</taxon>
        <taxon>Spirochaetaceae</taxon>
        <taxon>Marispirochaeta</taxon>
    </lineage>
</organism>
<evidence type="ECO:0000259" key="12">
    <source>
        <dbReference type="Pfam" id="PF02767"/>
    </source>
</evidence>
<gene>
    <name evidence="14" type="ORF">B4O97_11715</name>
</gene>
<dbReference type="GO" id="GO:0005737">
    <property type="term" value="C:cytoplasm"/>
    <property type="evidence" value="ECO:0007669"/>
    <property type="project" value="UniProtKB-SubCell"/>
</dbReference>
<dbReference type="Pfam" id="PF02768">
    <property type="entry name" value="DNA_pol3_beta_3"/>
    <property type="match status" value="1"/>
</dbReference>
<evidence type="ECO:0000256" key="4">
    <source>
        <dbReference type="ARBA" id="ARBA00022490"/>
    </source>
</evidence>
<name>A0A1Y1RY01_9SPIO</name>
<dbReference type="OrthoDB" id="8421503at2"/>
<dbReference type="PANTHER" id="PTHR30478">
    <property type="entry name" value="DNA POLYMERASE III SUBUNIT BETA"/>
    <property type="match status" value="1"/>
</dbReference>
<evidence type="ECO:0000256" key="5">
    <source>
        <dbReference type="ARBA" id="ARBA00022679"/>
    </source>
</evidence>
<dbReference type="CDD" id="cd00140">
    <property type="entry name" value="beta_clamp"/>
    <property type="match status" value="1"/>
</dbReference>
<keyword evidence="4 10" id="KW-0963">Cytoplasm</keyword>
<dbReference type="Gene3D" id="3.10.150.10">
    <property type="entry name" value="DNA Polymerase III, subunit A, domain 2"/>
    <property type="match status" value="1"/>
</dbReference>